<dbReference type="SFLD" id="SFLDG01017">
    <property type="entry name" value="Polyprenyl_Transferase_Like"/>
    <property type="match status" value="1"/>
</dbReference>
<evidence type="ECO:0000313" key="8">
    <source>
        <dbReference type="EMBL" id="GGX55727.1"/>
    </source>
</evidence>
<evidence type="ECO:0000256" key="6">
    <source>
        <dbReference type="ARBA" id="ARBA00023229"/>
    </source>
</evidence>
<comment type="caution">
    <text evidence="8">The sequence shown here is derived from an EMBL/GenBank/DDBJ whole genome shotgun (WGS) entry which is preliminary data.</text>
</comment>
<dbReference type="PROSITE" id="PS00444">
    <property type="entry name" value="POLYPRENYL_SYNTHASE_2"/>
    <property type="match status" value="1"/>
</dbReference>
<evidence type="ECO:0000256" key="2">
    <source>
        <dbReference type="ARBA" id="ARBA00006706"/>
    </source>
</evidence>
<keyword evidence="9" id="KW-1185">Reference proteome</keyword>
<gene>
    <name evidence="8" type="ORF">GCM10011309_00440</name>
</gene>
<dbReference type="SFLD" id="SFLDS00005">
    <property type="entry name" value="Isoprenoid_Synthase_Type_I"/>
    <property type="match status" value="1"/>
</dbReference>
<evidence type="ECO:0000256" key="7">
    <source>
        <dbReference type="RuleBase" id="RU004466"/>
    </source>
</evidence>
<evidence type="ECO:0000256" key="3">
    <source>
        <dbReference type="ARBA" id="ARBA00022679"/>
    </source>
</evidence>
<keyword evidence="5" id="KW-0460">Magnesium</keyword>
<dbReference type="CDD" id="cd00685">
    <property type="entry name" value="Trans_IPPS_HT"/>
    <property type="match status" value="1"/>
</dbReference>
<dbReference type="NCBIfam" id="NF045485">
    <property type="entry name" value="FPPsyn"/>
    <property type="match status" value="1"/>
</dbReference>
<keyword evidence="6" id="KW-0414">Isoprene biosynthesis</keyword>
<dbReference type="FunFam" id="1.10.600.10:FF:000001">
    <property type="entry name" value="Geranylgeranyl diphosphate synthase"/>
    <property type="match status" value="1"/>
</dbReference>
<dbReference type="PANTHER" id="PTHR43281:SF1">
    <property type="entry name" value="FARNESYL DIPHOSPHATE SYNTHASE"/>
    <property type="match status" value="1"/>
</dbReference>
<keyword evidence="3 7" id="KW-0808">Transferase</keyword>
<dbReference type="GO" id="GO:0004659">
    <property type="term" value="F:prenyltransferase activity"/>
    <property type="evidence" value="ECO:0007669"/>
    <property type="project" value="InterPro"/>
</dbReference>
<dbReference type="Gene3D" id="1.10.600.10">
    <property type="entry name" value="Farnesyl Diphosphate Synthase"/>
    <property type="match status" value="1"/>
</dbReference>
<dbReference type="PANTHER" id="PTHR43281">
    <property type="entry name" value="FARNESYL DIPHOSPHATE SYNTHASE"/>
    <property type="match status" value="1"/>
</dbReference>
<dbReference type="InterPro" id="IPR000092">
    <property type="entry name" value="Polyprenyl_synt"/>
</dbReference>
<evidence type="ECO:0000313" key="9">
    <source>
        <dbReference type="Proteomes" id="UP000600865"/>
    </source>
</evidence>
<dbReference type="Proteomes" id="UP000600865">
    <property type="component" value="Unassembled WGS sequence"/>
</dbReference>
<dbReference type="InterPro" id="IPR008949">
    <property type="entry name" value="Isoprenoid_synthase_dom_sf"/>
</dbReference>
<organism evidence="8 9">
    <name type="scientific">Litorimonas cladophorae</name>
    <dbReference type="NCBI Taxonomy" id="1220491"/>
    <lineage>
        <taxon>Bacteria</taxon>
        <taxon>Pseudomonadati</taxon>
        <taxon>Pseudomonadota</taxon>
        <taxon>Alphaproteobacteria</taxon>
        <taxon>Maricaulales</taxon>
        <taxon>Robiginitomaculaceae</taxon>
    </lineage>
</organism>
<comment type="cofactor">
    <cofactor evidence="1">
        <name>Mg(2+)</name>
        <dbReference type="ChEBI" id="CHEBI:18420"/>
    </cofactor>
</comment>
<accession>A0A918K982</accession>
<sequence length="303" mass="32161">MPSAASSQLLDADFPTRLREVAGMVETRLDALLPKPNGHQSVIFEAARYAALGGGKRLRPFLVVETARMLGGSLDEALSVGCALECLHVYSLVHDDLPCMDDDDLRRGKPTVHRAYGDAIAVLAGDALLTRSFGILGEVDLPADVKVKLVTELAMSGGMSGMIGGQVVDITVAEGERDEALITELQAMKTGALIDYAVRAGGYVAGASETELAALSAYARDMGLAFQIQDDILDVTGDAETVGKAVGKDADLGKATFVSILGLEGAQHRAKELGERAKNRLAPWDKAAQTLRDTVDFVLERKH</sequence>
<reference evidence="8 9" key="1">
    <citation type="journal article" date="2014" name="Int. J. Syst. Evol. Microbiol.">
        <title>Complete genome sequence of Corynebacterium casei LMG S-19264T (=DSM 44701T), isolated from a smear-ripened cheese.</title>
        <authorList>
            <consortium name="US DOE Joint Genome Institute (JGI-PGF)"/>
            <person name="Walter F."/>
            <person name="Albersmeier A."/>
            <person name="Kalinowski J."/>
            <person name="Ruckert C."/>
        </authorList>
    </citation>
    <scope>NUCLEOTIDE SEQUENCE [LARGE SCALE GENOMIC DNA]</scope>
    <source>
        <strain evidence="8 9">KCTC 23968</strain>
    </source>
</reference>
<dbReference type="PROSITE" id="PS00723">
    <property type="entry name" value="POLYPRENYL_SYNTHASE_1"/>
    <property type="match status" value="1"/>
</dbReference>
<comment type="similarity">
    <text evidence="2 7">Belongs to the FPP/GGPP synthase family.</text>
</comment>
<dbReference type="GO" id="GO:0046872">
    <property type="term" value="F:metal ion binding"/>
    <property type="evidence" value="ECO:0007669"/>
    <property type="project" value="UniProtKB-KW"/>
</dbReference>
<dbReference type="AlphaFoldDB" id="A0A918K982"/>
<dbReference type="RefSeq" id="WP_189579726.1">
    <property type="nucleotide sequence ID" value="NZ_BMYV01000001.1"/>
</dbReference>
<evidence type="ECO:0000256" key="1">
    <source>
        <dbReference type="ARBA" id="ARBA00001946"/>
    </source>
</evidence>
<dbReference type="Pfam" id="PF00348">
    <property type="entry name" value="polyprenyl_synt"/>
    <property type="match status" value="1"/>
</dbReference>
<keyword evidence="4" id="KW-0479">Metal-binding</keyword>
<dbReference type="EMBL" id="BMYV01000001">
    <property type="protein sequence ID" value="GGX55727.1"/>
    <property type="molecule type" value="Genomic_DNA"/>
</dbReference>
<dbReference type="GO" id="GO:0016114">
    <property type="term" value="P:terpenoid biosynthetic process"/>
    <property type="evidence" value="ECO:0007669"/>
    <property type="project" value="UniProtKB-ARBA"/>
</dbReference>
<name>A0A918K982_9PROT</name>
<proteinExistence type="inferred from homology"/>
<evidence type="ECO:0000256" key="5">
    <source>
        <dbReference type="ARBA" id="ARBA00022842"/>
    </source>
</evidence>
<evidence type="ECO:0000256" key="4">
    <source>
        <dbReference type="ARBA" id="ARBA00022723"/>
    </source>
</evidence>
<dbReference type="InterPro" id="IPR053378">
    <property type="entry name" value="Prenyl_diphosphate_synthase"/>
</dbReference>
<protein>
    <submittedName>
        <fullName evidence="8">Farnesyl-diphosphate synthase</fullName>
    </submittedName>
</protein>
<dbReference type="GO" id="GO:0005737">
    <property type="term" value="C:cytoplasm"/>
    <property type="evidence" value="ECO:0007669"/>
    <property type="project" value="UniProtKB-ARBA"/>
</dbReference>
<dbReference type="InterPro" id="IPR033749">
    <property type="entry name" value="Polyprenyl_synt_CS"/>
</dbReference>
<dbReference type="SUPFAM" id="SSF48576">
    <property type="entry name" value="Terpenoid synthases"/>
    <property type="match status" value="1"/>
</dbReference>